<keyword evidence="1" id="KW-0812">Transmembrane</keyword>
<evidence type="ECO:0000313" key="2">
    <source>
        <dbReference type="EMBL" id="SFQ32307.1"/>
    </source>
</evidence>
<feature type="transmembrane region" description="Helical" evidence="1">
    <location>
        <begin position="6"/>
        <end position="23"/>
    </location>
</feature>
<sequence length="164" mass="18655">MGVAFFILVIAVILVVAVLYVSYKNKQKQEFSYNDDSMKPTIYGHVHGAEGIEENKVGRIELFHDKVMINQVAIIPLHRVEMAEYSKVVKKEKSADGNSVNRYYGNLTIFFTDRNGAASSIRCETSKPNQFNSLHQYKHLVKEINRATGSELDGKLLKQEPYEL</sequence>
<keyword evidence="3" id="KW-1185">Reference proteome</keyword>
<reference evidence="2 3" key="1">
    <citation type="submission" date="2016-10" db="EMBL/GenBank/DDBJ databases">
        <authorList>
            <person name="Varghese N."/>
            <person name="Submissions S."/>
        </authorList>
    </citation>
    <scope>NUCLEOTIDE SEQUENCE [LARGE SCALE GENOMIC DNA]</scope>
    <source>
        <strain evidence="2 3">DSM 13796</strain>
    </source>
</reference>
<keyword evidence="1" id="KW-1133">Transmembrane helix</keyword>
<protein>
    <submittedName>
        <fullName evidence="2">Uncharacterized protein</fullName>
    </submittedName>
</protein>
<organism evidence="2 3">
    <name type="scientific">Priestia endophytica DSM 13796</name>
    <dbReference type="NCBI Taxonomy" id="1121089"/>
    <lineage>
        <taxon>Bacteria</taxon>
        <taxon>Bacillati</taxon>
        <taxon>Bacillota</taxon>
        <taxon>Bacilli</taxon>
        <taxon>Bacillales</taxon>
        <taxon>Bacillaceae</taxon>
        <taxon>Priestia</taxon>
    </lineage>
</organism>
<gene>
    <name evidence="2" type="ORF">SAMN02745910_00913</name>
</gene>
<comment type="caution">
    <text evidence="2">The sequence shown here is derived from an EMBL/GenBank/DDBJ whole genome shotgun (WGS) entry which is preliminary data.</text>
</comment>
<dbReference type="Proteomes" id="UP000182762">
    <property type="component" value="Unassembled WGS sequence"/>
</dbReference>
<proteinExistence type="predicted"/>
<keyword evidence="1" id="KW-0472">Membrane</keyword>
<evidence type="ECO:0000256" key="1">
    <source>
        <dbReference type="SAM" id="Phobius"/>
    </source>
</evidence>
<dbReference type="GeneID" id="93709663"/>
<dbReference type="RefSeq" id="WP_061803402.1">
    <property type="nucleotide sequence ID" value="NZ_FOXX01000002.1"/>
</dbReference>
<name>A0A1I5XKU0_9BACI</name>
<accession>A0A1I5XKU0</accession>
<dbReference type="EMBL" id="FOXX01000002">
    <property type="protein sequence ID" value="SFQ32307.1"/>
    <property type="molecule type" value="Genomic_DNA"/>
</dbReference>
<evidence type="ECO:0000313" key="3">
    <source>
        <dbReference type="Proteomes" id="UP000182762"/>
    </source>
</evidence>